<keyword evidence="2" id="KW-0812">Transmembrane</keyword>
<keyword evidence="2" id="KW-1133">Transmembrane helix</keyword>
<evidence type="ECO:0000256" key="2">
    <source>
        <dbReference type="SAM" id="Phobius"/>
    </source>
</evidence>
<dbReference type="Proteomes" id="UP000658656">
    <property type="component" value="Unassembled WGS sequence"/>
</dbReference>
<dbReference type="EMBL" id="BNAV01000006">
    <property type="protein sequence ID" value="GHF66663.1"/>
    <property type="molecule type" value="Genomic_DNA"/>
</dbReference>
<dbReference type="AlphaFoldDB" id="A0A8H9IVN3"/>
<feature type="compositionally biased region" description="Low complexity" evidence="1">
    <location>
        <begin position="115"/>
        <end position="129"/>
    </location>
</feature>
<dbReference type="RefSeq" id="WP_145932825.1">
    <property type="nucleotide sequence ID" value="NZ_BNAV01000006.1"/>
</dbReference>
<feature type="region of interest" description="Disordered" evidence="1">
    <location>
        <begin position="106"/>
        <end position="129"/>
    </location>
</feature>
<feature type="region of interest" description="Disordered" evidence="1">
    <location>
        <begin position="44"/>
        <end position="65"/>
    </location>
</feature>
<accession>A0A8H9IVN3</accession>
<reference evidence="3" key="2">
    <citation type="submission" date="2020-09" db="EMBL/GenBank/DDBJ databases">
        <authorList>
            <person name="Sun Q."/>
            <person name="Zhou Y."/>
        </authorList>
    </citation>
    <scope>NUCLEOTIDE SEQUENCE</scope>
    <source>
        <strain evidence="3">CGMCC 4.7679</strain>
    </source>
</reference>
<sequence>MAVELSVRREHLVAALLVGGVVVIVGFASGLGLKTSTTNAQAAGAPAAASPGTSVPDGQLPQASVPAMTMPGTELPAAIPADIPVSAGEPVTGGDTATVPVVTASTEPGPVSTSPVGPADPATPVTPTDPTVPTLPVACLPGAGQQLADTANTLVGELPVVGTLTGTLGLTQSPDGSSPGTLNTLLYAVTGYCAPTTAATATGTDPTAPLTAALPALAPPKVGG</sequence>
<dbReference type="OrthoDB" id="9864906at2"/>
<gene>
    <name evidence="3" type="ORF">GCM10017566_45580</name>
</gene>
<feature type="transmembrane region" description="Helical" evidence="2">
    <location>
        <begin position="12"/>
        <end position="33"/>
    </location>
</feature>
<organism evidence="3 4">
    <name type="scientific">Amycolatopsis bartoniae</name>
    <dbReference type="NCBI Taxonomy" id="941986"/>
    <lineage>
        <taxon>Bacteria</taxon>
        <taxon>Bacillati</taxon>
        <taxon>Actinomycetota</taxon>
        <taxon>Actinomycetes</taxon>
        <taxon>Pseudonocardiales</taxon>
        <taxon>Pseudonocardiaceae</taxon>
        <taxon>Amycolatopsis</taxon>
    </lineage>
</organism>
<keyword evidence="4" id="KW-1185">Reference proteome</keyword>
<protein>
    <submittedName>
        <fullName evidence="3">Uncharacterized protein</fullName>
    </submittedName>
</protein>
<evidence type="ECO:0000313" key="3">
    <source>
        <dbReference type="EMBL" id="GHF66663.1"/>
    </source>
</evidence>
<evidence type="ECO:0000313" key="4">
    <source>
        <dbReference type="Proteomes" id="UP000658656"/>
    </source>
</evidence>
<comment type="caution">
    <text evidence="3">The sequence shown here is derived from an EMBL/GenBank/DDBJ whole genome shotgun (WGS) entry which is preliminary data.</text>
</comment>
<proteinExistence type="predicted"/>
<name>A0A8H9IVN3_9PSEU</name>
<keyword evidence="2" id="KW-0472">Membrane</keyword>
<reference evidence="3" key="1">
    <citation type="journal article" date="2014" name="Int. J. Syst. Evol. Microbiol.">
        <title>Complete genome sequence of Corynebacterium casei LMG S-19264T (=DSM 44701T), isolated from a smear-ripened cheese.</title>
        <authorList>
            <consortium name="US DOE Joint Genome Institute (JGI-PGF)"/>
            <person name="Walter F."/>
            <person name="Albersmeier A."/>
            <person name="Kalinowski J."/>
            <person name="Ruckert C."/>
        </authorList>
    </citation>
    <scope>NUCLEOTIDE SEQUENCE</scope>
    <source>
        <strain evidence="3">CGMCC 4.7679</strain>
    </source>
</reference>
<evidence type="ECO:0000256" key="1">
    <source>
        <dbReference type="SAM" id="MobiDB-lite"/>
    </source>
</evidence>